<dbReference type="Gene3D" id="3.30.70.1070">
    <property type="entry name" value="Sporulation related repeat"/>
    <property type="match status" value="1"/>
</dbReference>
<keyword evidence="2" id="KW-1133">Transmembrane helix</keyword>
<evidence type="ECO:0000259" key="3">
    <source>
        <dbReference type="PROSITE" id="PS51724"/>
    </source>
</evidence>
<dbReference type="AlphaFoldDB" id="Q2ND34"/>
<keyword evidence="2" id="KW-0472">Membrane</keyword>
<feature type="compositionally biased region" description="Acidic residues" evidence="1">
    <location>
        <begin position="15"/>
        <end position="34"/>
    </location>
</feature>
<feature type="transmembrane region" description="Helical" evidence="2">
    <location>
        <begin position="54"/>
        <end position="75"/>
    </location>
</feature>
<dbReference type="eggNOG" id="COG3115">
    <property type="taxonomic scope" value="Bacteria"/>
</dbReference>
<proteinExistence type="predicted"/>
<feature type="compositionally biased region" description="Basic and acidic residues" evidence="1">
    <location>
        <begin position="96"/>
        <end position="107"/>
    </location>
</feature>
<keyword evidence="2" id="KW-0812">Transmembrane</keyword>
<evidence type="ECO:0000256" key="1">
    <source>
        <dbReference type="SAM" id="MobiDB-lite"/>
    </source>
</evidence>
<dbReference type="RefSeq" id="WP_011413283.1">
    <property type="nucleotide sequence ID" value="NC_007722.1"/>
</dbReference>
<name>Q2ND34_ERYLH</name>
<dbReference type="OrthoDB" id="7390714at2"/>
<evidence type="ECO:0000313" key="4">
    <source>
        <dbReference type="EMBL" id="ABC62407.1"/>
    </source>
</evidence>
<keyword evidence="5" id="KW-1185">Reference proteome</keyword>
<dbReference type="InterPro" id="IPR036680">
    <property type="entry name" value="SPOR-like_sf"/>
</dbReference>
<dbReference type="HOGENOM" id="CLU_062634_1_0_5"/>
<accession>Q2ND34</accession>
<feature type="region of interest" description="Disordered" evidence="1">
    <location>
        <begin position="86"/>
        <end position="119"/>
    </location>
</feature>
<feature type="compositionally biased region" description="Basic and acidic residues" evidence="1">
    <location>
        <begin position="1"/>
        <end position="14"/>
    </location>
</feature>
<feature type="compositionally biased region" description="Low complexity" evidence="1">
    <location>
        <begin position="156"/>
        <end position="167"/>
    </location>
</feature>
<organism evidence="4 5">
    <name type="scientific">Erythrobacter litoralis (strain HTCC2594)</name>
    <dbReference type="NCBI Taxonomy" id="314225"/>
    <lineage>
        <taxon>Bacteria</taxon>
        <taxon>Pseudomonadati</taxon>
        <taxon>Pseudomonadota</taxon>
        <taxon>Alphaproteobacteria</taxon>
        <taxon>Sphingomonadales</taxon>
        <taxon>Erythrobacteraceae</taxon>
        <taxon>Erythrobacter/Porphyrobacter group</taxon>
        <taxon>Erythrobacter</taxon>
    </lineage>
</organism>
<sequence length="243" mass="25342">MIAESGDRDKHDEPIEQFEDEQETDELDLDDDEPLPWLESSDYEEEEGVDTGRLIGFVLLGLLALGLILGAFYFLTNRGTDPELVADGSTIEAPEGDFKERPEDPGGKEFAGTGDVAPAVGEGQAREGRLAEGNRAGGSGDGSGSSARPSVDAPTAGSTGNASASGGVGVQVGAYSTRASAEQGWQQLTRQTDALSGFKYRIQQGTADIGTVYRLQAVAGDAAAANRLCDALKADGVACQVKR</sequence>
<feature type="domain" description="SPOR" evidence="3">
    <location>
        <begin position="162"/>
        <end position="243"/>
    </location>
</feature>
<dbReference type="Pfam" id="PF05036">
    <property type="entry name" value="SPOR"/>
    <property type="match status" value="1"/>
</dbReference>
<dbReference type="Proteomes" id="UP000008808">
    <property type="component" value="Chromosome"/>
</dbReference>
<dbReference type="STRING" id="314225.ELI_01575"/>
<evidence type="ECO:0000313" key="5">
    <source>
        <dbReference type="Proteomes" id="UP000008808"/>
    </source>
</evidence>
<evidence type="ECO:0000256" key="2">
    <source>
        <dbReference type="SAM" id="Phobius"/>
    </source>
</evidence>
<feature type="region of interest" description="Disordered" evidence="1">
    <location>
        <begin position="1"/>
        <end position="46"/>
    </location>
</feature>
<feature type="region of interest" description="Disordered" evidence="1">
    <location>
        <begin position="131"/>
        <end position="167"/>
    </location>
</feature>
<gene>
    <name evidence="4" type="ordered locus">ELI_01575</name>
</gene>
<dbReference type="KEGG" id="eli:ELI_01575"/>
<protein>
    <recommendedName>
        <fullName evidence="3">SPOR domain-containing protein</fullName>
    </recommendedName>
</protein>
<dbReference type="EMBL" id="CP000157">
    <property type="protein sequence ID" value="ABC62407.1"/>
    <property type="molecule type" value="Genomic_DNA"/>
</dbReference>
<dbReference type="PROSITE" id="PS51724">
    <property type="entry name" value="SPOR"/>
    <property type="match status" value="1"/>
</dbReference>
<reference evidence="5" key="1">
    <citation type="journal article" date="2009" name="J. Bacteriol.">
        <title>Complete genome sequence of Erythrobacter litoralis HTCC2594.</title>
        <authorList>
            <person name="Oh H.M."/>
            <person name="Giovannoni S.J."/>
            <person name="Ferriera S."/>
            <person name="Johnson J."/>
            <person name="Cho J.C."/>
        </authorList>
    </citation>
    <scope>NUCLEOTIDE SEQUENCE [LARGE SCALE GENOMIC DNA]</scope>
    <source>
        <strain evidence="5">HTCC2594</strain>
    </source>
</reference>
<dbReference type="SUPFAM" id="SSF110997">
    <property type="entry name" value="Sporulation related repeat"/>
    <property type="match status" value="1"/>
</dbReference>
<dbReference type="InterPro" id="IPR007730">
    <property type="entry name" value="SPOR-like_dom"/>
</dbReference>
<dbReference type="GO" id="GO:0042834">
    <property type="term" value="F:peptidoglycan binding"/>
    <property type="evidence" value="ECO:0007669"/>
    <property type="project" value="InterPro"/>
</dbReference>